<feature type="region of interest" description="Disordered" evidence="2">
    <location>
        <begin position="526"/>
        <end position="545"/>
    </location>
</feature>
<reference evidence="4 5" key="1">
    <citation type="submission" date="2020-06" db="EMBL/GenBank/DDBJ databases">
        <authorList>
            <person name="Li R."/>
            <person name="Bekaert M."/>
        </authorList>
    </citation>
    <scope>NUCLEOTIDE SEQUENCE [LARGE SCALE GENOMIC DNA]</scope>
    <source>
        <strain evidence="5">wild</strain>
    </source>
</reference>
<evidence type="ECO:0000313" key="5">
    <source>
        <dbReference type="Proteomes" id="UP000507470"/>
    </source>
</evidence>
<feature type="coiled-coil region" evidence="1">
    <location>
        <begin position="450"/>
        <end position="477"/>
    </location>
</feature>
<dbReference type="InterPro" id="IPR007421">
    <property type="entry name" value="Schlafen_AlbA_2_dom"/>
</dbReference>
<accession>A0A6J8EEG1</accession>
<dbReference type="OrthoDB" id="6052143at2759"/>
<evidence type="ECO:0000256" key="1">
    <source>
        <dbReference type="SAM" id="Coils"/>
    </source>
</evidence>
<name>A0A6J8EEG1_MYTCO</name>
<dbReference type="InterPro" id="IPR029684">
    <property type="entry name" value="Schlafen"/>
</dbReference>
<organism evidence="4 5">
    <name type="scientific">Mytilus coruscus</name>
    <name type="common">Sea mussel</name>
    <dbReference type="NCBI Taxonomy" id="42192"/>
    <lineage>
        <taxon>Eukaryota</taxon>
        <taxon>Metazoa</taxon>
        <taxon>Spiralia</taxon>
        <taxon>Lophotrochozoa</taxon>
        <taxon>Mollusca</taxon>
        <taxon>Bivalvia</taxon>
        <taxon>Autobranchia</taxon>
        <taxon>Pteriomorphia</taxon>
        <taxon>Mytilida</taxon>
        <taxon>Mytiloidea</taxon>
        <taxon>Mytilidae</taxon>
        <taxon>Mytilinae</taxon>
        <taxon>Mytilus</taxon>
    </lineage>
</organism>
<keyword evidence="1" id="KW-0175">Coiled coil</keyword>
<dbReference type="PANTHER" id="PTHR12155">
    <property type="entry name" value="SCHLAFEN"/>
    <property type="match status" value="1"/>
</dbReference>
<protein>
    <recommendedName>
        <fullName evidence="3">Schlafen AlbA-2 domain-containing protein</fullName>
    </recommendedName>
</protein>
<sequence>MIDNIGKEVDVHIMQKNKEQKNQEIKTVVKYITACLNTDGGVVILKNNDWKDATGKYLDDWYGIVEQKLFDECSKFIKFEGTYQDKILRLRITPLPYLFSVDMHLHFSRNTDIVEVKYTQAIEILKTNDKSGSLSELPAIVEYFEYKKKMSKLSENDGIQFKEIRSDNVPSKFSSTINRYISAFCNHKGGRILFGIEDKEFKVVGVELTNKDKESITKLIHNKMDNTMKWGRDCRIYKNGIHWSIDFLPIQNITKDIPDGKTLEVIVVSVCRYPGGVFTDTPKAYYIREDGAIQQFTFEEWKTRIKLYLSKAIDKNNVDAPFTKEGGIEILRSLAYMSNEISIIKDKVISGNLASQTAIKIKFMSYLVNIIVNQTETTPQEESQNCTAKKRQVALPETEFINSKPKILVSPIARPTDPENTCLQTKSRKEAKSTVDDLQELQVRYWTSKLEKQEKEKRKLDLENESLERLASHEQNQSMPFEQIREAIGLIADQTEETSQEESLNGSKLNCTATKRQVLLPETETTSNKPKILVPPLARPTDPENTCLQNEPIKEAKSTEEVMQELQVKVLTSKLEKLEKEKKKLDLEIGCLERRGSQKQNNLVTFEQLFEALGLTIDNTALKRQVTLPQPKTTSSRKIANVTPLERQTDSEKVFLQTETTSVLQEQVLEM</sequence>
<keyword evidence="5" id="KW-1185">Reference proteome</keyword>
<dbReference type="InterPro" id="IPR038461">
    <property type="entry name" value="Schlafen_AlbA_2_dom_sf"/>
</dbReference>
<gene>
    <name evidence="4" type="ORF">MCOR_50451</name>
</gene>
<dbReference type="Pfam" id="PF04326">
    <property type="entry name" value="SLFN_AlbA_2"/>
    <property type="match status" value="1"/>
</dbReference>
<evidence type="ECO:0000313" key="4">
    <source>
        <dbReference type="EMBL" id="CAC5417985.1"/>
    </source>
</evidence>
<feature type="coiled-coil region" evidence="1">
    <location>
        <begin position="561"/>
        <end position="595"/>
    </location>
</feature>
<feature type="domain" description="Schlafen AlbA-2" evidence="3">
    <location>
        <begin position="155"/>
        <end position="295"/>
    </location>
</feature>
<dbReference type="AlphaFoldDB" id="A0A6J8EEG1"/>
<dbReference type="EMBL" id="CACVKT020008837">
    <property type="protein sequence ID" value="CAC5417985.1"/>
    <property type="molecule type" value="Genomic_DNA"/>
</dbReference>
<dbReference type="Proteomes" id="UP000507470">
    <property type="component" value="Unassembled WGS sequence"/>
</dbReference>
<evidence type="ECO:0000256" key="2">
    <source>
        <dbReference type="SAM" id="MobiDB-lite"/>
    </source>
</evidence>
<dbReference type="PANTHER" id="PTHR12155:SF30">
    <property type="entry name" value="PROTEIN SLFN14"/>
    <property type="match status" value="1"/>
</dbReference>
<proteinExistence type="predicted"/>
<dbReference type="Gene3D" id="3.30.950.30">
    <property type="entry name" value="Schlafen, AAA domain"/>
    <property type="match status" value="1"/>
</dbReference>
<evidence type="ECO:0000259" key="3">
    <source>
        <dbReference type="Pfam" id="PF04326"/>
    </source>
</evidence>